<dbReference type="Gene3D" id="3.40.50.300">
    <property type="entry name" value="P-loop containing nucleotide triphosphate hydrolases"/>
    <property type="match status" value="1"/>
</dbReference>
<dbReference type="InterPro" id="IPR052922">
    <property type="entry name" value="Cytidylate_Kinase-2"/>
</dbReference>
<dbReference type="InterPro" id="IPR027417">
    <property type="entry name" value="P-loop_NTPase"/>
</dbReference>
<dbReference type="PANTHER" id="PTHR37816:SF2">
    <property type="entry name" value="DNA TOPOLOGY MODULATION PROTEIN FLAR-RELATED PROTEIN"/>
    <property type="match status" value="1"/>
</dbReference>
<dbReference type="AlphaFoldDB" id="A0AAU8NIX4"/>
<dbReference type="RefSeq" id="WP_342555607.1">
    <property type="nucleotide sequence ID" value="NZ_CP159992.1"/>
</dbReference>
<protein>
    <submittedName>
        <fullName evidence="1">DNA topology modulation protein FlaR</fullName>
    </submittedName>
</protein>
<evidence type="ECO:0000313" key="1">
    <source>
        <dbReference type="EMBL" id="XCP97787.1"/>
    </source>
</evidence>
<reference evidence="1" key="1">
    <citation type="submission" date="2024-05" db="EMBL/GenBank/DDBJ databases">
        <title>Draft genome assemblies of 36 bacteria isolated from hibernating arctic ground squirrels.</title>
        <authorList>
            <person name="McKee H."/>
            <person name="Mullen L."/>
            <person name="Drown D.M."/>
            <person name="Duddleston K.N."/>
        </authorList>
    </citation>
    <scope>NUCLEOTIDE SEQUENCE</scope>
    <source>
        <strain evidence="1">AN1007</strain>
    </source>
</reference>
<name>A0AAU8NIX4_9BACL</name>
<sequence>MSIPKRIHIVGSTGSGKTYLAEKLSRQFNLYYGELDTVMWSGPTELAGKNSPEKRDQLLHDIIDRECWIVEGVYYKWLASSFERAEQIIFLDIPVFRRDARIVLRFIRQKLKMERAVYKQTFTGLLKMLKWNHEFENQFKQDILMFLKPYEKKMIILKKSAEIQNLIEDGRFITTEAR</sequence>
<proteinExistence type="predicted"/>
<dbReference type="EMBL" id="CP159992">
    <property type="protein sequence ID" value="XCP97787.1"/>
    <property type="molecule type" value="Genomic_DNA"/>
</dbReference>
<gene>
    <name evidence="1" type="ORF">ABXS70_14280</name>
</gene>
<organism evidence="1">
    <name type="scientific">Paenibacillus sp. AN1007</name>
    <dbReference type="NCBI Taxonomy" id="3151385"/>
    <lineage>
        <taxon>Bacteria</taxon>
        <taxon>Bacillati</taxon>
        <taxon>Bacillota</taxon>
        <taxon>Bacilli</taxon>
        <taxon>Bacillales</taxon>
        <taxon>Paenibacillaceae</taxon>
        <taxon>Paenibacillus</taxon>
    </lineage>
</organism>
<dbReference type="SUPFAM" id="SSF52540">
    <property type="entry name" value="P-loop containing nucleoside triphosphate hydrolases"/>
    <property type="match status" value="1"/>
</dbReference>
<dbReference type="PANTHER" id="PTHR37816">
    <property type="entry name" value="YALI0E33011P"/>
    <property type="match status" value="1"/>
</dbReference>
<accession>A0AAU8NIX4</accession>